<dbReference type="InterPro" id="IPR000836">
    <property type="entry name" value="PRTase_dom"/>
</dbReference>
<dbReference type="Gene3D" id="3.40.50.2020">
    <property type="match status" value="1"/>
</dbReference>
<dbReference type="Pfam" id="PF00156">
    <property type="entry name" value="Pribosyltran"/>
    <property type="match status" value="1"/>
</dbReference>
<dbReference type="PANTHER" id="PTHR47505:SF1">
    <property type="entry name" value="DNA UTILIZATION PROTEIN YHGH"/>
    <property type="match status" value="1"/>
</dbReference>
<dbReference type="CDD" id="cd06223">
    <property type="entry name" value="PRTases_typeI"/>
    <property type="match status" value="1"/>
</dbReference>
<reference evidence="3 4" key="1">
    <citation type="submission" date="2018-09" db="EMBL/GenBank/DDBJ databases">
        <title>Genomic Encyclopedia of Archaeal and Bacterial Type Strains, Phase II (KMG-II): from individual species to whole genera.</title>
        <authorList>
            <person name="Goeker M."/>
        </authorList>
    </citation>
    <scope>NUCLEOTIDE SEQUENCE [LARGE SCALE GENOMIC DNA]</scope>
    <source>
        <strain evidence="3 4">DSM 17008</strain>
    </source>
</reference>
<dbReference type="RefSeq" id="WP_170146825.1">
    <property type="nucleotide sequence ID" value="NZ_RAPK01000006.1"/>
</dbReference>
<accession>A0A419V8T2</accession>
<organism evidence="3 4">
    <name type="scientific">Sinobaca qinghaiensis</name>
    <dbReference type="NCBI Taxonomy" id="342944"/>
    <lineage>
        <taxon>Bacteria</taxon>
        <taxon>Bacillati</taxon>
        <taxon>Bacillota</taxon>
        <taxon>Bacilli</taxon>
        <taxon>Bacillales</taxon>
        <taxon>Sporolactobacillaceae</taxon>
        <taxon>Sinobaca</taxon>
    </lineage>
</organism>
<evidence type="ECO:0000313" key="4">
    <source>
        <dbReference type="Proteomes" id="UP000285120"/>
    </source>
</evidence>
<dbReference type="InterPro" id="IPR051910">
    <property type="entry name" value="ComF/GntX_DNA_util-trans"/>
</dbReference>
<dbReference type="Proteomes" id="UP000285120">
    <property type="component" value="Unassembled WGS sequence"/>
</dbReference>
<evidence type="ECO:0000313" key="3">
    <source>
        <dbReference type="EMBL" id="RKD76511.1"/>
    </source>
</evidence>
<gene>
    <name evidence="3" type="ORF">ATL39_0730</name>
</gene>
<proteinExistence type="inferred from homology"/>
<sequence>MGSKRRCLYCMEPRQEQLSWHGLISRADDPVCPDCRALFTMLMSRDCRICGREKDEQSAPFFQDTRCGDCVAWGEKDIGRALDHNISLYRYDKAMQQWMARWKYRGDPALTAVFQKEWVQIWRRSYASWKVMALPAGPGRTQERGFNQAVLLADMLPGDRLNGLEKKDEPKKQSKSTKNQRESLFYQPFYMNNQEKIRFNGEKILLVDDIYTTGTTVRKAASVLRSAGAERVASFTLARSTGTLSRKEEKAQ</sequence>
<evidence type="ECO:0000256" key="1">
    <source>
        <dbReference type="ARBA" id="ARBA00008007"/>
    </source>
</evidence>
<feature type="domain" description="Phosphoribosyltransferase" evidence="2">
    <location>
        <begin position="172"/>
        <end position="247"/>
    </location>
</feature>
<keyword evidence="4" id="KW-1185">Reference proteome</keyword>
<dbReference type="SUPFAM" id="SSF53271">
    <property type="entry name" value="PRTase-like"/>
    <property type="match status" value="1"/>
</dbReference>
<dbReference type="AlphaFoldDB" id="A0A419V8T2"/>
<dbReference type="PANTHER" id="PTHR47505">
    <property type="entry name" value="DNA UTILIZATION PROTEIN YHGH"/>
    <property type="match status" value="1"/>
</dbReference>
<dbReference type="InterPro" id="IPR029057">
    <property type="entry name" value="PRTase-like"/>
</dbReference>
<dbReference type="EMBL" id="RAPK01000006">
    <property type="protein sequence ID" value="RKD76511.1"/>
    <property type="molecule type" value="Genomic_DNA"/>
</dbReference>
<comment type="caution">
    <text evidence="3">The sequence shown here is derived from an EMBL/GenBank/DDBJ whole genome shotgun (WGS) entry which is preliminary data.</text>
</comment>
<name>A0A419V8T2_9BACL</name>
<protein>
    <submittedName>
        <fullName evidence="3">Competence protein ComFC</fullName>
    </submittedName>
</protein>
<comment type="similarity">
    <text evidence="1">Belongs to the ComF/GntX family.</text>
</comment>
<evidence type="ECO:0000259" key="2">
    <source>
        <dbReference type="Pfam" id="PF00156"/>
    </source>
</evidence>